<dbReference type="EC" id="2.7.7.6" evidence="1"/>
<evidence type="ECO:0000313" key="1">
    <source>
        <dbReference type="EMBL" id="PHV71947.1"/>
    </source>
</evidence>
<dbReference type="EMBL" id="PEDL01000001">
    <property type="protein sequence ID" value="PHV71947.1"/>
    <property type="molecule type" value="Genomic_DNA"/>
</dbReference>
<keyword evidence="1" id="KW-0548">Nucleotidyltransferase</keyword>
<reference evidence="1" key="1">
    <citation type="submission" date="2017-10" db="EMBL/GenBank/DDBJ databases">
        <title>Genome sequence of cellulolytic Lachnospiraceae bacterium XHS1971 isolated from hotspring sediment.</title>
        <authorList>
            <person name="Vasudevan G."/>
            <person name="Joshi A.J."/>
            <person name="Hivarkar S."/>
            <person name="Lanjekar V.B."/>
            <person name="Dhakephalkar P.K."/>
            <person name="Dagar S."/>
        </authorList>
    </citation>
    <scope>NUCLEOTIDE SEQUENCE</scope>
    <source>
        <strain evidence="1">XHS1971</strain>
    </source>
</reference>
<keyword evidence="1" id="KW-0808">Transferase</keyword>
<protein>
    <submittedName>
        <fullName evidence="1">RNA polymerase factor sigma-70</fullName>
        <ecNumber evidence="1">2.7.7.6</ecNumber>
    </submittedName>
</protein>
<accession>A0AC61DHE5</accession>
<gene>
    <name evidence="1" type="ORF">CS063_00275</name>
</gene>
<organism evidence="1 2">
    <name type="scientific">Sporanaerobium hydrogeniformans</name>
    <dbReference type="NCBI Taxonomy" id="3072179"/>
    <lineage>
        <taxon>Bacteria</taxon>
        <taxon>Bacillati</taxon>
        <taxon>Bacillota</taxon>
        <taxon>Clostridia</taxon>
        <taxon>Lachnospirales</taxon>
        <taxon>Lachnospiraceae</taxon>
        <taxon>Sporanaerobium</taxon>
    </lineage>
</organism>
<proteinExistence type="predicted"/>
<evidence type="ECO:0000313" key="2">
    <source>
        <dbReference type="Proteomes" id="UP000224460"/>
    </source>
</evidence>
<name>A0AC61DHE5_9FIRM</name>
<keyword evidence="2" id="KW-1185">Reference proteome</keyword>
<comment type="caution">
    <text evidence="1">The sequence shown here is derived from an EMBL/GenBank/DDBJ whole genome shotgun (WGS) entry which is preliminary data.</text>
</comment>
<dbReference type="Proteomes" id="UP000224460">
    <property type="component" value="Unassembled WGS sequence"/>
</dbReference>
<sequence length="212" mass="24533">MTDSYDMLEQMTDEELITAHRLGNKEAIEVLVKRYKRFVRHKIKANFFIGADKEDLIQEGMIGLYKAICDYNMHKEASFKSFASICISRQISTAFKSVSRQKHIPLNSSISLNIPISNRNSDEDEENITLMDVIKMNGAFTPEDELIDQENVEILNENIKKKLSSLEWQVLELHTQGKNYHEIAKELDKSVKSIDNALQRIKKKLDIICYPH</sequence>